<dbReference type="InterPro" id="IPR001647">
    <property type="entry name" value="HTH_TetR"/>
</dbReference>
<evidence type="ECO:0000256" key="3">
    <source>
        <dbReference type="ARBA" id="ARBA00023163"/>
    </source>
</evidence>
<organism evidence="6 7">
    <name type="scientific">Pseudoalteromonas xiamenensis</name>
    <dbReference type="NCBI Taxonomy" id="882626"/>
    <lineage>
        <taxon>Bacteria</taxon>
        <taxon>Pseudomonadati</taxon>
        <taxon>Pseudomonadota</taxon>
        <taxon>Gammaproteobacteria</taxon>
        <taxon>Alteromonadales</taxon>
        <taxon>Pseudoalteromonadaceae</taxon>
        <taxon>Pseudoalteromonas</taxon>
    </lineage>
</organism>
<evidence type="ECO:0000256" key="4">
    <source>
        <dbReference type="PROSITE-ProRule" id="PRU00335"/>
    </source>
</evidence>
<dbReference type="PRINTS" id="PR00455">
    <property type="entry name" value="HTHTETR"/>
</dbReference>
<keyword evidence="3" id="KW-0804">Transcription</keyword>
<dbReference type="InterPro" id="IPR009057">
    <property type="entry name" value="Homeodomain-like_sf"/>
</dbReference>
<keyword evidence="2 4" id="KW-0238">DNA-binding</keyword>
<reference evidence="6" key="1">
    <citation type="submission" date="2021-03" db="EMBL/GenBank/DDBJ databases">
        <title>Complete Genome of Pseudoalteromonas xiamenensis STKMTI.2, a new potential marine bacterium producing anti-Vibrio compounds.</title>
        <authorList>
            <person name="Handayani D.P."/>
            <person name="Isnansetyo A."/>
            <person name="Istiqomah I."/>
            <person name="Jumina J."/>
        </authorList>
    </citation>
    <scope>NUCLEOTIDE SEQUENCE</scope>
    <source>
        <strain evidence="6">STKMTI.2</strain>
        <plasmid evidence="6">unnamed5</plasmid>
    </source>
</reference>
<name>A0A975DKH6_9GAMM</name>
<dbReference type="AlphaFoldDB" id="A0A975DKH6"/>
<sequence>MSSKRQLLIDTALGLFYHKGIHAVGVNEILAMSGIAKKTLYSHFESKNALLMAALEVRHERFMTWLSQTLDNTQTSQQLIERLFKGLATWFNSEDDTLGPFRGCFFINTSAEFSEVDELITAYCRAHKEAVRDEIARHLPEQNEPLLEAIFVMMEGAIVTAQMTHQGELLCQRSAAMLTRLCNVQNQA</sequence>
<dbReference type="PANTHER" id="PTHR47506:SF1">
    <property type="entry name" value="HTH-TYPE TRANSCRIPTIONAL REGULATOR YJDC"/>
    <property type="match status" value="1"/>
</dbReference>
<dbReference type="PANTHER" id="PTHR47506">
    <property type="entry name" value="TRANSCRIPTIONAL REGULATORY PROTEIN"/>
    <property type="match status" value="1"/>
</dbReference>
<dbReference type="RefSeq" id="WP_208844823.1">
    <property type="nucleotide sequence ID" value="NZ_CP072135.1"/>
</dbReference>
<keyword evidence="6" id="KW-0614">Plasmid</keyword>
<feature type="domain" description="HTH tetR-type" evidence="5">
    <location>
        <begin position="2"/>
        <end position="62"/>
    </location>
</feature>
<evidence type="ECO:0000313" key="7">
    <source>
        <dbReference type="Proteomes" id="UP000664904"/>
    </source>
</evidence>
<feature type="DNA-binding region" description="H-T-H motif" evidence="4">
    <location>
        <begin position="25"/>
        <end position="44"/>
    </location>
</feature>
<evidence type="ECO:0000313" key="6">
    <source>
        <dbReference type="EMBL" id="QTH73204.1"/>
    </source>
</evidence>
<dbReference type="Pfam" id="PF00440">
    <property type="entry name" value="TetR_N"/>
    <property type="match status" value="1"/>
</dbReference>
<proteinExistence type="predicted"/>
<dbReference type="SUPFAM" id="SSF48498">
    <property type="entry name" value="Tetracyclin repressor-like, C-terminal domain"/>
    <property type="match status" value="1"/>
</dbReference>
<dbReference type="KEGG" id="pxi:J5O05_20660"/>
<protein>
    <submittedName>
        <fullName evidence="6">TetR/AcrR family transcriptional regulator</fullName>
    </submittedName>
</protein>
<dbReference type="Proteomes" id="UP000664904">
    <property type="component" value="Plasmid unnamed5"/>
</dbReference>
<keyword evidence="1" id="KW-0805">Transcription regulation</keyword>
<dbReference type="GO" id="GO:0003677">
    <property type="term" value="F:DNA binding"/>
    <property type="evidence" value="ECO:0007669"/>
    <property type="project" value="UniProtKB-UniRule"/>
</dbReference>
<dbReference type="InterPro" id="IPR036271">
    <property type="entry name" value="Tet_transcr_reg_TetR-rel_C_sf"/>
</dbReference>
<evidence type="ECO:0000256" key="2">
    <source>
        <dbReference type="ARBA" id="ARBA00023125"/>
    </source>
</evidence>
<gene>
    <name evidence="6" type="ORF">J5O05_20660</name>
</gene>
<dbReference type="Gene3D" id="1.10.357.10">
    <property type="entry name" value="Tetracycline Repressor, domain 2"/>
    <property type="match status" value="1"/>
</dbReference>
<dbReference type="SUPFAM" id="SSF46689">
    <property type="entry name" value="Homeodomain-like"/>
    <property type="match status" value="1"/>
</dbReference>
<dbReference type="PROSITE" id="PS50977">
    <property type="entry name" value="HTH_TETR_2"/>
    <property type="match status" value="1"/>
</dbReference>
<evidence type="ECO:0000259" key="5">
    <source>
        <dbReference type="PROSITE" id="PS50977"/>
    </source>
</evidence>
<evidence type="ECO:0000256" key="1">
    <source>
        <dbReference type="ARBA" id="ARBA00023015"/>
    </source>
</evidence>
<keyword evidence="7" id="KW-1185">Reference proteome</keyword>
<geneLocation type="plasmid" evidence="6 7">
    <name>unnamed5</name>
</geneLocation>
<accession>A0A975DKH6</accession>
<dbReference type="EMBL" id="CP072135">
    <property type="protein sequence ID" value="QTH73204.1"/>
    <property type="molecule type" value="Genomic_DNA"/>
</dbReference>